<dbReference type="OrthoDB" id="2438799at2759"/>
<dbReference type="EMBL" id="JAAAJB010000079">
    <property type="protein sequence ID" value="KAG0267217.1"/>
    <property type="molecule type" value="Genomic_DNA"/>
</dbReference>
<name>A0A9P6UB82_9FUNG</name>
<sequence length="80" mass="8867">MHLLLSANSIWDTTEALPGMSNRVHSKILSEIKPAVLRLSAAITGLFVDVSHELASTGRVHCRDMETEEQEDVLQLLLDL</sequence>
<reference evidence="1" key="1">
    <citation type="journal article" date="2020" name="Fungal Divers.">
        <title>Resolving the Mortierellaceae phylogeny through synthesis of multi-gene phylogenetics and phylogenomics.</title>
        <authorList>
            <person name="Vandepol N."/>
            <person name="Liber J."/>
            <person name="Desiro A."/>
            <person name="Na H."/>
            <person name="Kennedy M."/>
            <person name="Barry K."/>
            <person name="Grigoriev I.V."/>
            <person name="Miller A.N."/>
            <person name="O'Donnell K."/>
            <person name="Stajich J.E."/>
            <person name="Bonito G."/>
        </authorList>
    </citation>
    <scope>NUCLEOTIDE SEQUENCE</scope>
    <source>
        <strain evidence="1">BC1065</strain>
    </source>
</reference>
<evidence type="ECO:0000313" key="1">
    <source>
        <dbReference type="EMBL" id="KAG0267217.1"/>
    </source>
</evidence>
<keyword evidence="2" id="KW-1185">Reference proteome</keyword>
<dbReference type="AlphaFoldDB" id="A0A9P6UB82"/>
<dbReference type="Proteomes" id="UP000807716">
    <property type="component" value="Unassembled WGS sequence"/>
</dbReference>
<comment type="caution">
    <text evidence="1">The sequence shown here is derived from an EMBL/GenBank/DDBJ whole genome shotgun (WGS) entry which is preliminary data.</text>
</comment>
<protein>
    <submittedName>
        <fullName evidence="1">Uncharacterized protein</fullName>
    </submittedName>
</protein>
<organism evidence="1 2">
    <name type="scientific">Actinomortierella ambigua</name>
    <dbReference type="NCBI Taxonomy" id="1343610"/>
    <lineage>
        <taxon>Eukaryota</taxon>
        <taxon>Fungi</taxon>
        <taxon>Fungi incertae sedis</taxon>
        <taxon>Mucoromycota</taxon>
        <taxon>Mortierellomycotina</taxon>
        <taxon>Mortierellomycetes</taxon>
        <taxon>Mortierellales</taxon>
        <taxon>Mortierellaceae</taxon>
        <taxon>Actinomortierella</taxon>
    </lineage>
</organism>
<gene>
    <name evidence="1" type="ORF">DFQ27_008998</name>
</gene>
<proteinExistence type="predicted"/>
<evidence type="ECO:0000313" key="2">
    <source>
        <dbReference type="Proteomes" id="UP000807716"/>
    </source>
</evidence>
<accession>A0A9P6UB82</accession>